<sequence length="310" mass="32567">MIVVSGETVVDLFSETAADGATVFRPVNGGSPFNTALGLARLGVPTGFLWALSTDLFGVRFAAALKEAAVAPQWTLSTTRPSTLSFVDLSGPSPAYTFLDEGTAGRLFDPEDAPPLSDDVAVLHVGSYVLATEPNGSRLEKLVEKEAVKRLISIDINIRPSLVTDPAAYRARLTRLIALASIVKASDEDLAWFAPGRSALEVAEGWIAGGAALAVVTLGAEGSLAVCREAVAQRPVKPVEVVDTVGAGDSFMAGLLSGLYRRGFLTRERLEDLTLSDIATIADEAATIAAIVCGRRGPAMPWRSEVPGLF</sequence>
<dbReference type="InterPro" id="IPR002173">
    <property type="entry name" value="Carboh/pur_kinase_PfkB_CS"/>
</dbReference>
<evidence type="ECO:0000256" key="4">
    <source>
        <dbReference type="ARBA" id="ARBA00022777"/>
    </source>
</evidence>
<dbReference type="InterPro" id="IPR011611">
    <property type="entry name" value="PfkB_dom"/>
</dbReference>
<evidence type="ECO:0000256" key="6">
    <source>
        <dbReference type="RuleBase" id="RU003704"/>
    </source>
</evidence>
<evidence type="ECO:0000256" key="5">
    <source>
        <dbReference type="ARBA" id="ARBA00022840"/>
    </source>
</evidence>
<dbReference type="AlphaFoldDB" id="A0A1M7Z8D5"/>
<dbReference type="GO" id="GO:0008865">
    <property type="term" value="F:fructokinase activity"/>
    <property type="evidence" value="ECO:0007669"/>
    <property type="project" value="UniProtKB-ARBA"/>
</dbReference>
<keyword evidence="2 6" id="KW-0808">Transferase</keyword>
<dbReference type="InterPro" id="IPR029056">
    <property type="entry name" value="Ribokinase-like"/>
</dbReference>
<dbReference type="InterPro" id="IPR050306">
    <property type="entry name" value="PfkB_Carbo_kinase"/>
</dbReference>
<dbReference type="Proteomes" id="UP000186406">
    <property type="component" value="Unassembled WGS sequence"/>
</dbReference>
<feature type="domain" description="Carbohydrate kinase PfkB" evidence="7">
    <location>
        <begin position="2"/>
        <end position="299"/>
    </location>
</feature>
<evidence type="ECO:0000259" key="7">
    <source>
        <dbReference type="Pfam" id="PF00294"/>
    </source>
</evidence>
<dbReference type="Gene3D" id="3.40.1190.20">
    <property type="match status" value="1"/>
</dbReference>
<gene>
    <name evidence="8" type="ORF">SAMN02745172_00527</name>
</gene>
<dbReference type="Pfam" id="PF00294">
    <property type="entry name" value="PfkB"/>
    <property type="match status" value="1"/>
</dbReference>
<dbReference type="SUPFAM" id="SSF53613">
    <property type="entry name" value="Ribokinase-like"/>
    <property type="match status" value="1"/>
</dbReference>
<accession>A0A1M7Z8D5</accession>
<organism evidence="8 9">
    <name type="scientific">Pseudoxanthobacter soli DSM 19599</name>
    <dbReference type="NCBI Taxonomy" id="1123029"/>
    <lineage>
        <taxon>Bacteria</taxon>
        <taxon>Pseudomonadati</taxon>
        <taxon>Pseudomonadota</taxon>
        <taxon>Alphaproteobacteria</taxon>
        <taxon>Hyphomicrobiales</taxon>
        <taxon>Segnochrobactraceae</taxon>
        <taxon>Pseudoxanthobacter</taxon>
    </lineage>
</organism>
<dbReference type="GO" id="GO:0005524">
    <property type="term" value="F:ATP binding"/>
    <property type="evidence" value="ECO:0007669"/>
    <property type="project" value="UniProtKB-KW"/>
</dbReference>
<keyword evidence="5" id="KW-0067">ATP-binding</keyword>
<name>A0A1M7Z8D5_9HYPH</name>
<dbReference type="InterPro" id="IPR002139">
    <property type="entry name" value="Ribo/fructo_kinase"/>
</dbReference>
<proteinExistence type="inferred from homology"/>
<dbReference type="PANTHER" id="PTHR43085:SF1">
    <property type="entry name" value="PSEUDOURIDINE KINASE-RELATED"/>
    <property type="match status" value="1"/>
</dbReference>
<dbReference type="CDD" id="cd01167">
    <property type="entry name" value="bac_FRK"/>
    <property type="match status" value="1"/>
</dbReference>
<dbReference type="GO" id="GO:0006000">
    <property type="term" value="P:fructose metabolic process"/>
    <property type="evidence" value="ECO:0007669"/>
    <property type="project" value="UniProtKB-ARBA"/>
</dbReference>
<reference evidence="8 9" key="1">
    <citation type="submission" date="2016-12" db="EMBL/GenBank/DDBJ databases">
        <authorList>
            <person name="Song W.-J."/>
            <person name="Kurnit D.M."/>
        </authorList>
    </citation>
    <scope>NUCLEOTIDE SEQUENCE [LARGE SCALE GENOMIC DNA]</scope>
    <source>
        <strain evidence="8 9">DSM 19599</strain>
    </source>
</reference>
<keyword evidence="3" id="KW-0547">Nucleotide-binding</keyword>
<dbReference type="RefSeq" id="WP_073625611.1">
    <property type="nucleotide sequence ID" value="NZ_FRXO01000001.1"/>
</dbReference>
<dbReference type="STRING" id="1123029.SAMN02745172_00527"/>
<protein>
    <submittedName>
        <fullName evidence="8">Fructokinase</fullName>
    </submittedName>
</protein>
<evidence type="ECO:0000256" key="3">
    <source>
        <dbReference type="ARBA" id="ARBA00022741"/>
    </source>
</evidence>
<dbReference type="PANTHER" id="PTHR43085">
    <property type="entry name" value="HEXOKINASE FAMILY MEMBER"/>
    <property type="match status" value="1"/>
</dbReference>
<dbReference type="PROSITE" id="PS00584">
    <property type="entry name" value="PFKB_KINASES_2"/>
    <property type="match status" value="1"/>
</dbReference>
<keyword evidence="4 6" id="KW-0418">Kinase</keyword>
<evidence type="ECO:0000313" key="9">
    <source>
        <dbReference type="Proteomes" id="UP000186406"/>
    </source>
</evidence>
<evidence type="ECO:0000313" key="8">
    <source>
        <dbReference type="EMBL" id="SHO61052.1"/>
    </source>
</evidence>
<dbReference type="PRINTS" id="PR00990">
    <property type="entry name" value="RIBOKINASE"/>
</dbReference>
<comment type="similarity">
    <text evidence="1 6">Belongs to the carbohydrate kinase PfkB family.</text>
</comment>
<evidence type="ECO:0000256" key="2">
    <source>
        <dbReference type="ARBA" id="ARBA00022679"/>
    </source>
</evidence>
<keyword evidence="9" id="KW-1185">Reference proteome</keyword>
<dbReference type="OrthoDB" id="9795789at2"/>
<dbReference type="EMBL" id="FRXO01000001">
    <property type="protein sequence ID" value="SHO61052.1"/>
    <property type="molecule type" value="Genomic_DNA"/>
</dbReference>
<evidence type="ECO:0000256" key="1">
    <source>
        <dbReference type="ARBA" id="ARBA00010688"/>
    </source>
</evidence>